<feature type="domain" description="MIOS-like alpha-solenoid" evidence="5">
    <location>
        <begin position="545"/>
        <end position="783"/>
    </location>
</feature>
<dbReference type="InterPro" id="IPR036322">
    <property type="entry name" value="WD40_repeat_dom_sf"/>
</dbReference>
<dbReference type="InterPro" id="IPR015943">
    <property type="entry name" value="WD40/YVTN_repeat-like_dom_sf"/>
</dbReference>
<gene>
    <name evidence="6" type="ORF">M430DRAFT_35100</name>
</gene>
<dbReference type="STRING" id="857342.A0A2T3B249"/>
<comment type="similarity">
    <text evidence="1">Belongs to the WD repeat mio family.</text>
</comment>
<sequence length="1035" mass="116332">MERNDGIIRWSPNPSRDQFMTINLNYRIVQIYEATGHAQPGRFDYQKICKHNEFPPLNTYDWSPVNPGLVAMGTSRGDINLLRVDDDSNQVLALPLKVPRPCQSVAFNTTGLLAVGLDRVRNDACLQIWDLNQRLAGWDPKKRGWNVPNSNLEPKKLEPSVSVASIRFFEDQPKTLVVGVKHQSVRIHDLRDPNSIVANFPTRCNNNLSIDYADSNYFASSSLDQPGLVVWDRRVTSRASASPMYLESIDQEEVPWGAALKLDRAIQSEKNVYIRQLRYCRDQRGTLGVLSSAGQLQIFQTNKEYVEPGSVNDIYGSPELLDVRKSYDLEYPYFDKDHKRRFEDRIVSFDWLNLGTSDLPGRVIALRGNGAFEILQMPAPTAGRLSKLIPWKPPHRLGDPYLTLMNFKDPSERDKLLGPLFASEAKADIPVFGPEKFTSRSMRAKLEATVKKLLQSPQDPVVNLLAPAEASTEQQMSTPKSDSLRGKIEELRSESKAASPPLENSGLIIPKKVLSSRELHDKSHYTSISLIPSTQSKSELLDHVMLQRAIDGYLFNCEHNISVVADDLWLQDVWEWIEGADEAAKDDGMVSGPLDLSYMGVYTIWMNFLGEKSQSRLIDSTIIPDVTQWEHLIATINKKAGRPQFKGVETTKPQHRQLCLAICGLGKSPDELDKDMEVLESEGKYTTAAAYALFEGFPKRAVNILIKGGKDLLFIAMALDIKLESSITLGIDTKQWSNALDHHSQMAEDPYLRAIYGYITTGNWRAIADEAALPMRDRVGVALRNFSDDELTEWLEKEMEEATRTGDIEGIVLAGITDHMADILAKYVEKFLDYQTAILIMSFCYPRYIDDLRCTAWRNAYKGFLQRHRKFILRVKFEQQSAIKSRARDGTPGIKPPPRQITIRCLNCDSLTANDLGNTGAAPTIAPGPTTATMDNRNPLAATGINAGLCCRKCGSHLARCAICMEIVGVPRSDRPEQSNDPAVRRMANFPTFCLKCKHVSHMDHSVAWFSRHVECPVPECRCQCNERPSQAELD</sequence>
<dbReference type="EMBL" id="KZ679011">
    <property type="protein sequence ID" value="PSS18627.1"/>
    <property type="molecule type" value="Genomic_DNA"/>
</dbReference>
<keyword evidence="7" id="KW-1185">Reference proteome</keyword>
<evidence type="ECO:0000256" key="2">
    <source>
        <dbReference type="ARBA" id="ARBA00022574"/>
    </source>
</evidence>
<proteinExistence type="inferred from homology"/>
<dbReference type="InterPro" id="IPR049092">
    <property type="entry name" value="MIOS_a-sol"/>
</dbReference>
<dbReference type="OrthoDB" id="341486at2759"/>
<evidence type="ECO:0000259" key="4">
    <source>
        <dbReference type="Pfam" id="PF17034"/>
    </source>
</evidence>
<reference evidence="6 7" key="1">
    <citation type="journal article" date="2018" name="New Phytol.">
        <title>Comparative genomics and transcriptomics depict ericoid mycorrhizal fungi as versatile saprotrophs and plant mutualists.</title>
        <authorList>
            <person name="Martino E."/>
            <person name="Morin E."/>
            <person name="Grelet G.A."/>
            <person name="Kuo A."/>
            <person name="Kohler A."/>
            <person name="Daghino S."/>
            <person name="Barry K.W."/>
            <person name="Cichocki N."/>
            <person name="Clum A."/>
            <person name="Dockter R.B."/>
            <person name="Hainaut M."/>
            <person name="Kuo R.C."/>
            <person name="LaButti K."/>
            <person name="Lindahl B.D."/>
            <person name="Lindquist E.A."/>
            <person name="Lipzen A."/>
            <person name="Khouja H.R."/>
            <person name="Magnuson J."/>
            <person name="Murat C."/>
            <person name="Ohm R.A."/>
            <person name="Singer S.W."/>
            <person name="Spatafora J.W."/>
            <person name="Wang M."/>
            <person name="Veneault-Fourrey C."/>
            <person name="Henrissat B."/>
            <person name="Grigoriev I.V."/>
            <person name="Martin F.M."/>
            <person name="Perotto S."/>
        </authorList>
    </citation>
    <scope>NUCLEOTIDE SEQUENCE [LARGE SCALE GENOMIC DNA]</scope>
    <source>
        <strain evidence="6 7">ATCC 22711</strain>
    </source>
</reference>
<evidence type="ECO:0000259" key="5">
    <source>
        <dbReference type="Pfam" id="PF21719"/>
    </source>
</evidence>
<dbReference type="InterPro" id="IPR031488">
    <property type="entry name" value="Zn_ribbon_mio"/>
</dbReference>
<dbReference type="FunCoup" id="A0A2T3B249">
    <property type="interactions" value="706"/>
</dbReference>
<evidence type="ECO:0000256" key="3">
    <source>
        <dbReference type="ARBA" id="ARBA00022737"/>
    </source>
</evidence>
<dbReference type="Gene3D" id="2.130.10.10">
    <property type="entry name" value="YVTN repeat-like/Quinoprotein amine dehydrogenase"/>
    <property type="match status" value="1"/>
</dbReference>
<dbReference type="Proteomes" id="UP000241818">
    <property type="component" value="Unassembled WGS sequence"/>
</dbReference>
<dbReference type="GO" id="GO:0005737">
    <property type="term" value="C:cytoplasm"/>
    <property type="evidence" value="ECO:0007669"/>
    <property type="project" value="TreeGrafter"/>
</dbReference>
<evidence type="ECO:0000313" key="6">
    <source>
        <dbReference type="EMBL" id="PSS18627.1"/>
    </source>
</evidence>
<dbReference type="Pfam" id="PF21719">
    <property type="entry name" value="MIOS_a-sol"/>
    <property type="match status" value="1"/>
</dbReference>
<dbReference type="PANTHER" id="PTHR16453:SF9">
    <property type="entry name" value="GATOR COMPLEX PROTEIN MIOS"/>
    <property type="match status" value="1"/>
</dbReference>
<dbReference type="InterPro" id="IPR037593">
    <property type="entry name" value="MIOS/Sea4"/>
</dbReference>
<evidence type="ECO:0000256" key="1">
    <source>
        <dbReference type="ARBA" id="ARBA00009713"/>
    </source>
</evidence>
<dbReference type="GO" id="GO:1904263">
    <property type="term" value="P:positive regulation of TORC1 signaling"/>
    <property type="evidence" value="ECO:0007669"/>
    <property type="project" value="TreeGrafter"/>
</dbReference>
<dbReference type="PANTHER" id="PTHR16453">
    <property type="entry name" value="WD40 DOMAIN-CONTAINING PROTEIN MIO FAMILY MEMBER"/>
    <property type="match status" value="1"/>
</dbReference>
<feature type="domain" description="GATOR2 complex protein MIO zinc-ribbon like" evidence="4">
    <location>
        <begin position="947"/>
        <end position="1027"/>
    </location>
</feature>
<dbReference type="FunFam" id="2.130.10.10:FF:001167">
    <property type="entry name" value="Uncharacterized protein"/>
    <property type="match status" value="1"/>
</dbReference>
<keyword evidence="3" id="KW-0677">Repeat</keyword>
<dbReference type="RefSeq" id="XP_024720979.1">
    <property type="nucleotide sequence ID" value="XM_024866680.1"/>
</dbReference>
<organism evidence="6 7">
    <name type="scientific">Amorphotheca resinae ATCC 22711</name>
    <dbReference type="NCBI Taxonomy" id="857342"/>
    <lineage>
        <taxon>Eukaryota</taxon>
        <taxon>Fungi</taxon>
        <taxon>Dikarya</taxon>
        <taxon>Ascomycota</taxon>
        <taxon>Pezizomycotina</taxon>
        <taxon>Leotiomycetes</taxon>
        <taxon>Helotiales</taxon>
        <taxon>Amorphothecaceae</taxon>
        <taxon>Amorphotheca</taxon>
    </lineage>
</organism>
<evidence type="ECO:0000313" key="7">
    <source>
        <dbReference type="Proteomes" id="UP000241818"/>
    </source>
</evidence>
<dbReference type="GeneID" id="36574761"/>
<accession>A0A2T3B249</accession>
<dbReference type="SUPFAM" id="SSF50978">
    <property type="entry name" value="WD40 repeat-like"/>
    <property type="match status" value="1"/>
</dbReference>
<protein>
    <submittedName>
        <fullName evidence="6">Uncharacterized protein</fullName>
    </submittedName>
</protein>
<dbReference type="AlphaFoldDB" id="A0A2T3B249"/>
<keyword evidence="2" id="KW-0853">WD repeat</keyword>
<dbReference type="Pfam" id="PF17034">
    <property type="entry name" value="zinc_ribbon_16"/>
    <property type="match status" value="1"/>
</dbReference>
<dbReference type="InParanoid" id="A0A2T3B249"/>
<name>A0A2T3B249_AMORE</name>